<feature type="region of interest" description="Disordered" evidence="1">
    <location>
        <begin position="47"/>
        <end position="72"/>
    </location>
</feature>
<comment type="caution">
    <text evidence="2">The sequence shown here is derived from an EMBL/GenBank/DDBJ whole genome shotgun (WGS) entry which is preliminary data.</text>
</comment>
<evidence type="ECO:0000313" key="3">
    <source>
        <dbReference type="Proteomes" id="UP000011668"/>
    </source>
</evidence>
<reference evidence="2 3" key="1">
    <citation type="journal article" date="2013" name="Nat. Commun.">
        <title>The evolution and pathogenic mechanisms of the rice sheath blight pathogen.</title>
        <authorList>
            <person name="Zheng A."/>
            <person name="Lin R."/>
            <person name="Xu L."/>
            <person name="Qin P."/>
            <person name="Tang C."/>
            <person name="Ai P."/>
            <person name="Zhang D."/>
            <person name="Liu Y."/>
            <person name="Sun Z."/>
            <person name="Feng H."/>
            <person name="Wang Y."/>
            <person name="Chen Y."/>
            <person name="Liang X."/>
            <person name="Fu R."/>
            <person name="Li Q."/>
            <person name="Zhang J."/>
            <person name="Yu X."/>
            <person name="Xie Z."/>
            <person name="Ding L."/>
            <person name="Guan P."/>
            <person name="Tang J."/>
            <person name="Liang Y."/>
            <person name="Wang S."/>
            <person name="Deng Q."/>
            <person name="Li S."/>
            <person name="Zhu J."/>
            <person name="Wang L."/>
            <person name="Liu H."/>
            <person name="Li P."/>
        </authorList>
    </citation>
    <scope>NUCLEOTIDE SEQUENCE [LARGE SCALE GENOMIC DNA]</scope>
    <source>
        <strain evidence="3">AG-1 IA</strain>
    </source>
</reference>
<proteinExistence type="predicted"/>
<protein>
    <submittedName>
        <fullName evidence="2">Uncharacterized protein</fullName>
    </submittedName>
</protein>
<dbReference type="Proteomes" id="UP000011668">
    <property type="component" value="Unassembled WGS sequence"/>
</dbReference>
<name>L8WJL0_THACA</name>
<dbReference type="EMBL" id="AFRT01002955">
    <property type="protein sequence ID" value="ELU36917.1"/>
    <property type="molecule type" value="Genomic_DNA"/>
</dbReference>
<dbReference type="HOGENOM" id="CLU_2723959_0_0_1"/>
<gene>
    <name evidence="2" type="ORF">AG1IA_09059</name>
</gene>
<sequence length="72" mass="8400">MWFFRPARGFVVGHSTVRHEIQRLGLASPRMHRYLSCEDHVKKGTRFSTLRRRQGEQGVKSKWSSPRGVSMT</sequence>
<organism evidence="2 3">
    <name type="scientific">Thanatephorus cucumeris (strain AG1-IA)</name>
    <name type="common">Rice sheath blight fungus</name>
    <name type="synonym">Rhizoctonia solani</name>
    <dbReference type="NCBI Taxonomy" id="983506"/>
    <lineage>
        <taxon>Eukaryota</taxon>
        <taxon>Fungi</taxon>
        <taxon>Dikarya</taxon>
        <taxon>Basidiomycota</taxon>
        <taxon>Agaricomycotina</taxon>
        <taxon>Agaricomycetes</taxon>
        <taxon>Cantharellales</taxon>
        <taxon>Ceratobasidiaceae</taxon>
        <taxon>Rhizoctonia</taxon>
        <taxon>Rhizoctonia solani AG-1</taxon>
    </lineage>
</organism>
<keyword evidence="3" id="KW-1185">Reference proteome</keyword>
<accession>L8WJL0</accession>
<dbReference type="AlphaFoldDB" id="L8WJL0"/>
<evidence type="ECO:0000256" key="1">
    <source>
        <dbReference type="SAM" id="MobiDB-lite"/>
    </source>
</evidence>
<evidence type="ECO:0000313" key="2">
    <source>
        <dbReference type="EMBL" id="ELU36917.1"/>
    </source>
</evidence>